<dbReference type="GO" id="GO:0043565">
    <property type="term" value="F:sequence-specific DNA binding"/>
    <property type="evidence" value="ECO:0007669"/>
    <property type="project" value="InterPro"/>
</dbReference>
<dbReference type="InterPro" id="IPR002078">
    <property type="entry name" value="Sigma_54_int"/>
</dbReference>
<name>Q01PV3_SOLUE</name>
<dbReference type="CDD" id="cd00009">
    <property type="entry name" value="AAA"/>
    <property type="match status" value="1"/>
</dbReference>
<dbReference type="eggNOG" id="COG2204">
    <property type="taxonomic scope" value="Bacteria"/>
</dbReference>
<dbReference type="PROSITE" id="PS00688">
    <property type="entry name" value="SIGMA54_INTERACT_3"/>
    <property type="match status" value="1"/>
</dbReference>
<evidence type="ECO:0000259" key="5">
    <source>
        <dbReference type="PROSITE" id="PS50045"/>
    </source>
</evidence>
<keyword evidence="2" id="KW-0067">ATP-binding</keyword>
<protein>
    <submittedName>
        <fullName evidence="6">Sigma54 specific transcriptional regulator, Fis family</fullName>
    </submittedName>
</protein>
<evidence type="ECO:0000256" key="2">
    <source>
        <dbReference type="ARBA" id="ARBA00022840"/>
    </source>
</evidence>
<dbReference type="PRINTS" id="PR01590">
    <property type="entry name" value="HTHFIS"/>
</dbReference>
<dbReference type="GO" id="GO:0005524">
    <property type="term" value="F:ATP binding"/>
    <property type="evidence" value="ECO:0007669"/>
    <property type="project" value="UniProtKB-KW"/>
</dbReference>
<accession>Q01PV3</accession>
<dbReference type="Pfam" id="PF02954">
    <property type="entry name" value="HTH_8"/>
    <property type="match status" value="1"/>
</dbReference>
<reference evidence="6" key="1">
    <citation type="submission" date="2006-10" db="EMBL/GenBank/DDBJ databases">
        <title>Complete sequence of Solibacter usitatus Ellin6076.</title>
        <authorList>
            <consortium name="US DOE Joint Genome Institute"/>
            <person name="Copeland A."/>
            <person name="Lucas S."/>
            <person name="Lapidus A."/>
            <person name="Barry K."/>
            <person name="Detter J.C."/>
            <person name="Glavina del Rio T."/>
            <person name="Hammon N."/>
            <person name="Israni S."/>
            <person name="Dalin E."/>
            <person name="Tice H."/>
            <person name="Pitluck S."/>
            <person name="Thompson L.S."/>
            <person name="Brettin T."/>
            <person name="Bruce D."/>
            <person name="Han C."/>
            <person name="Tapia R."/>
            <person name="Gilna P."/>
            <person name="Schmutz J."/>
            <person name="Larimer F."/>
            <person name="Land M."/>
            <person name="Hauser L."/>
            <person name="Kyrpides N."/>
            <person name="Mikhailova N."/>
            <person name="Janssen P.H."/>
            <person name="Kuske C.R."/>
            <person name="Richardson P."/>
        </authorList>
    </citation>
    <scope>NUCLEOTIDE SEQUENCE</scope>
    <source>
        <strain evidence="6">Ellin6076</strain>
    </source>
</reference>
<dbReference type="OrthoDB" id="9771372at2"/>
<dbReference type="PROSITE" id="PS50045">
    <property type="entry name" value="SIGMA54_INTERACT_4"/>
    <property type="match status" value="1"/>
</dbReference>
<dbReference type="STRING" id="234267.Acid_7408"/>
<evidence type="ECO:0000256" key="1">
    <source>
        <dbReference type="ARBA" id="ARBA00022741"/>
    </source>
</evidence>
<dbReference type="EMBL" id="CP000473">
    <property type="protein sequence ID" value="ABJ88317.1"/>
    <property type="molecule type" value="Genomic_DNA"/>
</dbReference>
<evidence type="ECO:0000256" key="3">
    <source>
        <dbReference type="ARBA" id="ARBA00023015"/>
    </source>
</evidence>
<dbReference type="InterPro" id="IPR025944">
    <property type="entry name" value="Sigma_54_int_dom_CS"/>
</dbReference>
<organism evidence="6">
    <name type="scientific">Solibacter usitatus (strain Ellin6076)</name>
    <dbReference type="NCBI Taxonomy" id="234267"/>
    <lineage>
        <taxon>Bacteria</taxon>
        <taxon>Pseudomonadati</taxon>
        <taxon>Acidobacteriota</taxon>
        <taxon>Terriglobia</taxon>
        <taxon>Bryobacterales</taxon>
        <taxon>Solibacteraceae</taxon>
        <taxon>Candidatus Solibacter</taxon>
    </lineage>
</organism>
<dbReference type="InterPro" id="IPR002197">
    <property type="entry name" value="HTH_Fis"/>
</dbReference>
<dbReference type="InterPro" id="IPR025662">
    <property type="entry name" value="Sigma_54_int_dom_ATP-bd_1"/>
</dbReference>
<keyword evidence="3" id="KW-0805">Transcription regulation</keyword>
<dbReference type="AlphaFoldDB" id="Q01PV3"/>
<keyword evidence="1" id="KW-0547">Nucleotide-binding</keyword>
<dbReference type="Pfam" id="PF25601">
    <property type="entry name" value="AAA_lid_14"/>
    <property type="match status" value="1"/>
</dbReference>
<dbReference type="PANTHER" id="PTHR32071">
    <property type="entry name" value="TRANSCRIPTIONAL REGULATORY PROTEIN"/>
    <property type="match status" value="1"/>
</dbReference>
<dbReference type="InterPro" id="IPR027417">
    <property type="entry name" value="P-loop_NTPase"/>
</dbReference>
<evidence type="ECO:0000313" key="6">
    <source>
        <dbReference type="EMBL" id="ABJ88317.1"/>
    </source>
</evidence>
<dbReference type="Gene3D" id="1.10.10.60">
    <property type="entry name" value="Homeodomain-like"/>
    <property type="match status" value="1"/>
</dbReference>
<dbReference type="GO" id="GO:0006355">
    <property type="term" value="P:regulation of DNA-templated transcription"/>
    <property type="evidence" value="ECO:0007669"/>
    <property type="project" value="InterPro"/>
</dbReference>
<evidence type="ECO:0000256" key="4">
    <source>
        <dbReference type="ARBA" id="ARBA00023163"/>
    </source>
</evidence>
<dbReference type="KEGG" id="sus:Acid_7408"/>
<dbReference type="PROSITE" id="PS00675">
    <property type="entry name" value="SIGMA54_INTERACT_1"/>
    <property type="match status" value="1"/>
</dbReference>
<dbReference type="InterPro" id="IPR009057">
    <property type="entry name" value="Homeodomain-like_sf"/>
</dbReference>
<dbReference type="FunFam" id="3.40.50.300:FF:000006">
    <property type="entry name" value="DNA-binding transcriptional regulator NtrC"/>
    <property type="match status" value="1"/>
</dbReference>
<dbReference type="Pfam" id="PF00158">
    <property type="entry name" value="Sigma54_activat"/>
    <property type="match status" value="1"/>
</dbReference>
<dbReference type="SUPFAM" id="SSF52540">
    <property type="entry name" value="P-loop containing nucleoside triphosphate hydrolases"/>
    <property type="match status" value="1"/>
</dbReference>
<sequence>MTHGLVGGSAQIASIRRLIEKASRNRLPVLLLGESGTGKEVVARGIHNANPRGAFVPIDCGSLVGTLMESELFGHVKGSFSGAAENKRGLVELADGGTAFFDEIGDLPLEMQVKLLRLIQEREFRAVGSLQWKKVDLRIIAATHRDLQAEVVKGHFRQDLFYRLNVFAIRLPALRDRKEDIPSLVAHFVNAAEQAGLPGIEPTEELMAALHVYDWPGNVRELKHAIDRLSALRSEGALMQMSDLPTALQYHQSAAEIRQLSDALEQPEAALPEFSLASPSPVISLPDSERRAITRALASTGGAITKTAHLLGIGRTTLYRKMRRYGIE</sequence>
<feature type="domain" description="Sigma-54 factor interaction" evidence="5">
    <location>
        <begin position="5"/>
        <end position="231"/>
    </location>
</feature>
<dbReference type="SMART" id="SM00382">
    <property type="entry name" value="AAA"/>
    <property type="match status" value="1"/>
</dbReference>
<dbReference type="InParanoid" id="Q01PV3"/>
<dbReference type="PANTHER" id="PTHR32071:SF57">
    <property type="entry name" value="C4-DICARBOXYLATE TRANSPORT TRANSCRIPTIONAL REGULATORY PROTEIN DCTD"/>
    <property type="match status" value="1"/>
</dbReference>
<proteinExistence type="predicted"/>
<keyword evidence="4" id="KW-0804">Transcription</keyword>
<dbReference type="SUPFAM" id="SSF46689">
    <property type="entry name" value="Homeodomain-like"/>
    <property type="match status" value="1"/>
</dbReference>
<dbReference type="InterPro" id="IPR003593">
    <property type="entry name" value="AAA+_ATPase"/>
</dbReference>
<dbReference type="HOGENOM" id="CLU_000445_0_7_0"/>
<gene>
    <name evidence="6" type="ordered locus">Acid_7408</name>
</gene>
<dbReference type="InterPro" id="IPR058031">
    <property type="entry name" value="AAA_lid_NorR"/>
</dbReference>
<dbReference type="Gene3D" id="3.40.50.300">
    <property type="entry name" value="P-loop containing nucleotide triphosphate hydrolases"/>
    <property type="match status" value="1"/>
</dbReference>
<dbReference type="Gene3D" id="1.10.8.60">
    <property type="match status" value="1"/>
</dbReference>